<keyword evidence="3" id="KW-1185">Reference proteome</keyword>
<evidence type="ECO:0000313" key="2">
    <source>
        <dbReference type="EMBL" id="UOQ49368.1"/>
    </source>
</evidence>
<feature type="transmembrane region" description="Helical" evidence="1">
    <location>
        <begin position="159"/>
        <end position="176"/>
    </location>
</feature>
<feature type="transmembrane region" description="Helical" evidence="1">
    <location>
        <begin position="53"/>
        <end position="74"/>
    </location>
</feature>
<feature type="transmembrane region" description="Helical" evidence="1">
    <location>
        <begin position="182"/>
        <end position="202"/>
    </location>
</feature>
<evidence type="ECO:0000313" key="3">
    <source>
        <dbReference type="Proteomes" id="UP000831782"/>
    </source>
</evidence>
<name>A0ABY4EZS9_9BACI</name>
<sequence>MEVLNDIGVWLFALAIAGVVIFQGIIFIRIAMRTASSAEMTLTEAKSALKTGAITALGPSLGIMIVVVSLISILGSPLTLMRIGIIGSAPMESMGASIAAQSFGVELGSSEFSEMAFTTVAWALCLGGMGWLLVTALFTKSFGKVHKKVAMKVKNPGTMIIFSSAAMLGAFGYFVGGEMIKGMTNTAVVFASAVSMVILSLLANKLQLNWLKEWSLGFSIIVSLSVCYFLI</sequence>
<dbReference type="Proteomes" id="UP000831782">
    <property type="component" value="Chromosome"/>
</dbReference>
<keyword evidence="1" id="KW-0472">Membrane</keyword>
<feature type="transmembrane region" description="Helical" evidence="1">
    <location>
        <begin position="115"/>
        <end position="138"/>
    </location>
</feature>
<dbReference type="Pfam" id="PF16481">
    <property type="entry name" value="DUF5058"/>
    <property type="match status" value="1"/>
</dbReference>
<evidence type="ECO:0000256" key="1">
    <source>
        <dbReference type="SAM" id="Phobius"/>
    </source>
</evidence>
<feature type="transmembrane region" description="Helical" evidence="1">
    <location>
        <begin position="12"/>
        <end position="32"/>
    </location>
</feature>
<proteinExistence type="predicted"/>
<protein>
    <submittedName>
        <fullName evidence="2">DUF5058 family protein</fullName>
    </submittedName>
</protein>
<dbReference type="InterPro" id="IPR032479">
    <property type="entry name" value="DUF5058"/>
</dbReference>
<dbReference type="EMBL" id="CP095072">
    <property type="protein sequence ID" value="UOQ49368.1"/>
    <property type="molecule type" value="Genomic_DNA"/>
</dbReference>
<keyword evidence="1" id="KW-1133">Transmembrane helix</keyword>
<gene>
    <name evidence="2" type="ORF">MUN88_04420</name>
</gene>
<accession>A0ABY4EZS9</accession>
<reference evidence="2 3" key="1">
    <citation type="submission" date="2022-04" db="EMBL/GenBank/DDBJ databases">
        <title>Gracilibacillus sp. isolated from saltern.</title>
        <authorList>
            <person name="Won M."/>
            <person name="Lee C.-M."/>
            <person name="Woen H.-Y."/>
            <person name="Kwon S.-W."/>
        </authorList>
    </citation>
    <scope>NUCLEOTIDE SEQUENCE [LARGE SCALE GENOMIC DNA]</scope>
    <source>
        <strain evidence="2 3">SSWR10-1</strain>
    </source>
</reference>
<keyword evidence="1" id="KW-0812">Transmembrane</keyword>
<organism evidence="2 3">
    <name type="scientific">Gracilibacillus caseinilyticus</name>
    <dbReference type="NCBI Taxonomy" id="2932256"/>
    <lineage>
        <taxon>Bacteria</taxon>
        <taxon>Bacillati</taxon>
        <taxon>Bacillota</taxon>
        <taxon>Bacilli</taxon>
        <taxon>Bacillales</taxon>
        <taxon>Bacillaceae</taxon>
        <taxon>Gracilibacillus</taxon>
    </lineage>
</organism>
<dbReference type="RefSeq" id="WP_244721336.1">
    <property type="nucleotide sequence ID" value="NZ_CP095072.1"/>
</dbReference>